<comment type="subcellular location">
    <subcellularLocation>
        <location evidence="1">Membrane</location>
        <topology evidence="1">Multi-pass membrane protein</topology>
    </subcellularLocation>
</comment>
<evidence type="ECO:0000313" key="7">
    <source>
        <dbReference type="Ensembl" id="ENSOMEP00000031242.1"/>
    </source>
</evidence>
<dbReference type="Pfam" id="PF05255">
    <property type="entry name" value="UPF0220"/>
    <property type="match status" value="1"/>
</dbReference>
<sequence>ISGFLDRILCRECNSLFFTGWWIIIDAAVISPLGAEFHCAYHTCWVIATAAFVVINPVSNGQVRGVNYSVGCMGQKGTQVWFLIGFMLAFSFKLLSISLAHVWGTLLVVKGSSRDSTCAYSSLDGGPLETVAMALC</sequence>
<keyword evidence="8" id="KW-1185">Reference proteome</keyword>
<dbReference type="PaxDb" id="30732-ENSOMEP00000031242"/>
<keyword evidence="3 6" id="KW-0812">Transmembrane</keyword>
<dbReference type="GeneTree" id="ENSGT00940000157715"/>
<reference evidence="7" key="1">
    <citation type="submission" date="2025-08" db="UniProtKB">
        <authorList>
            <consortium name="Ensembl"/>
        </authorList>
    </citation>
    <scope>IDENTIFICATION</scope>
</reference>
<evidence type="ECO:0000256" key="4">
    <source>
        <dbReference type="ARBA" id="ARBA00022989"/>
    </source>
</evidence>
<dbReference type="STRING" id="30732.ENSOMEP00000031242"/>
<evidence type="ECO:0000256" key="5">
    <source>
        <dbReference type="ARBA" id="ARBA00023136"/>
    </source>
</evidence>
<dbReference type="GO" id="GO:0016020">
    <property type="term" value="C:membrane"/>
    <property type="evidence" value="ECO:0007669"/>
    <property type="project" value="UniProtKB-SubCell"/>
</dbReference>
<organism evidence="7 8">
    <name type="scientific">Oryzias melastigma</name>
    <name type="common">Marine medaka</name>
    <dbReference type="NCBI Taxonomy" id="30732"/>
    <lineage>
        <taxon>Eukaryota</taxon>
        <taxon>Metazoa</taxon>
        <taxon>Chordata</taxon>
        <taxon>Craniata</taxon>
        <taxon>Vertebrata</taxon>
        <taxon>Euteleostomi</taxon>
        <taxon>Actinopterygii</taxon>
        <taxon>Neopterygii</taxon>
        <taxon>Teleostei</taxon>
        <taxon>Neoteleostei</taxon>
        <taxon>Acanthomorphata</taxon>
        <taxon>Ovalentaria</taxon>
        <taxon>Atherinomorphae</taxon>
        <taxon>Beloniformes</taxon>
        <taxon>Adrianichthyidae</taxon>
        <taxon>Oryziinae</taxon>
        <taxon>Oryzias</taxon>
    </lineage>
</organism>
<evidence type="ECO:0000256" key="1">
    <source>
        <dbReference type="ARBA" id="ARBA00004141"/>
    </source>
</evidence>
<name>A0A3B3DMB2_ORYME</name>
<keyword evidence="5 6" id="KW-0472">Membrane</keyword>
<evidence type="ECO:0000256" key="2">
    <source>
        <dbReference type="ARBA" id="ARBA00005335"/>
    </source>
</evidence>
<dbReference type="PANTHER" id="PTHR13180">
    <property type="entry name" value="SMALL MEMBRANE PROTEIN-RELATED"/>
    <property type="match status" value="1"/>
</dbReference>
<evidence type="ECO:0000256" key="6">
    <source>
        <dbReference type="SAM" id="Phobius"/>
    </source>
</evidence>
<comment type="similarity">
    <text evidence="2">Belongs to the UPF0220 family.</text>
</comment>
<feature type="transmembrane region" description="Helical" evidence="6">
    <location>
        <begin position="80"/>
        <end position="103"/>
    </location>
</feature>
<protein>
    <submittedName>
        <fullName evidence="7">Transmembrane protein 50A</fullName>
    </submittedName>
</protein>
<dbReference type="Proteomes" id="UP000261560">
    <property type="component" value="Unplaced"/>
</dbReference>
<evidence type="ECO:0000256" key="3">
    <source>
        <dbReference type="ARBA" id="ARBA00022692"/>
    </source>
</evidence>
<evidence type="ECO:0000313" key="8">
    <source>
        <dbReference type="Proteomes" id="UP000261560"/>
    </source>
</evidence>
<feature type="transmembrane region" description="Helical" evidence="6">
    <location>
        <begin position="40"/>
        <end position="59"/>
    </location>
</feature>
<reference evidence="7" key="2">
    <citation type="submission" date="2025-09" db="UniProtKB">
        <authorList>
            <consortium name="Ensembl"/>
        </authorList>
    </citation>
    <scope>IDENTIFICATION</scope>
</reference>
<keyword evidence="4 6" id="KW-1133">Transmembrane helix</keyword>
<accession>A0A3B3DMB2</accession>
<proteinExistence type="inferred from homology"/>
<dbReference type="AlphaFoldDB" id="A0A3B3DMB2"/>
<feature type="transmembrane region" description="Helical" evidence="6">
    <location>
        <begin position="16"/>
        <end position="34"/>
    </location>
</feature>
<dbReference type="Ensembl" id="ENSOMET00000022354.1">
    <property type="protein sequence ID" value="ENSOMEP00000031242.1"/>
    <property type="gene ID" value="ENSOMEG00000015983.1"/>
</dbReference>
<dbReference type="InterPro" id="IPR007919">
    <property type="entry name" value="UPF0220"/>
</dbReference>